<evidence type="ECO:0000313" key="1">
    <source>
        <dbReference type="EMBL" id="CAE6726658.1"/>
    </source>
</evidence>
<organism evidence="1 2">
    <name type="scientific">Nitrospira defluvii</name>
    <dbReference type="NCBI Taxonomy" id="330214"/>
    <lineage>
        <taxon>Bacteria</taxon>
        <taxon>Pseudomonadati</taxon>
        <taxon>Nitrospirota</taxon>
        <taxon>Nitrospiria</taxon>
        <taxon>Nitrospirales</taxon>
        <taxon>Nitrospiraceae</taxon>
        <taxon>Nitrospira</taxon>
    </lineage>
</organism>
<evidence type="ECO:0008006" key="3">
    <source>
        <dbReference type="Google" id="ProtNLM"/>
    </source>
</evidence>
<comment type="caution">
    <text evidence="1">The sequence shown here is derived from an EMBL/GenBank/DDBJ whole genome shotgun (WGS) entry which is preliminary data.</text>
</comment>
<accession>A0ABM8R0Q7</accession>
<reference evidence="1 2" key="1">
    <citation type="submission" date="2021-02" db="EMBL/GenBank/DDBJ databases">
        <authorList>
            <person name="Han P."/>
        </authorList>
    </citation>
    <scope>NUCLEOTIDE SEQUENCE [LARGE SCALE GENOMIC DNA]</scope>
    <source>
        <strain evidence="1">Candidatus Nitrospira sp. ZN2</strain>
    </source>
</reference>
<keyword evidence="2" id="KW-1185">Reference proteome</keyword>
<evidence type="ECO:0000313" key="2">
    <source>
        <dbReference type="Proteomes" id="UP000675880"/>
    </source>
</evidence>
<name>A0ABM8R0Q7_9BACT</name>
<dbReference type="Proteomes" id="UP000675880">
    <property type="component" value="Unassembled WGS sequence"/>
</dbReference>
<gene>
    <name evidence="1" type="ORF">NSPZN2_100136</name>
</gene>
<proteinExistence type="predicted"/>
<protein>
    <recommendedName>
        <fullName evidence="3">DUF3883 domain-containing protein</fullName>
    </recommendedName>
</protein>
<dbReference type="EMBL" id="CAJNBJ010000002">
    <property type="protein sequence ID" value="CAE6726658.1"/>
    <property type="molecule type" value="Genomic_DNA"/>
</dbReference>
<sequence>MQLVNWQIYWLSRGEMELAELFSNFEGSGEIISGVHSEMRLVYETDQARFTERTFSMGRKKKIVGVNEAEFSLMERSEKLRLFSKVNQLFHYESSRIPYHEIEVPQNAKAEQIAEEYYKEQGYEVYRSRVNGGYRSIGVEFYWQDFASRITEQDRSLIEKLKTLMTPAQFRELAYMVKDKNGTPDLLLIKENSISFVEVKFNYETVKHSTVEFYIRYGEQWPTSILRVIRK</sequence>